<dbReference type="GO" id="GO:0004519">
    <property type="term" value="F:endonuclease activity"/>
    <property type="evidence" value="ECO:0007669"/>
    <property type="project" value="UniProtKB-KW"/>
</dbReference>
<accession>A0AA96IZ00</accession>
<keyword evidence="2" id="KW-0255">Endonuclease</keyword>
<organism evidence="2">
    <name type="scientific">Marseillevirus sp</name>
    <dbReference type="NCBI Taxonomy" id="2809551"/>
    <lineage>
        <taxon>Viruses</taxon>
        <taxon>Varidnaviria</taxon>
        <taxon>Bamfordvirae</taxon>
        <taxon>Nucleocytoviricota</taxon>
        <taxon>Megaviricetes</taxon>
        <taxon>Pimascovirales</taxon>
        <taxon>Pimascovirales incertae sedis</taxon>
        <taxon>Marseilleviridae</taxon>
        <taxon>Marseillevirus</taxon>
    </lineage>
</organism>
<dbReference type="Gene3D" id="3.40.960.10">
    <property type="entry name" value="VSR Endonuclease"/>
    <property type="match status" value="1"/>
</dbReference>
<sequence length="434" mass="50188">MKTLSCETRKKGKLCGKEECKPCFSRSFASHENSKYLEEGQGSPLLMARSSAKKYSFVCPKCSHRFGTTLSDVSSGYFCPFCCNNKLCPNECETCFEKSLASRDVANFWDFEKNDRVPRDVFASSHKKYWFKCNKCSHSFEVSPGSATRGSFCPFCSNRKLCALEDCGFCHKNSFASNKNSEFWDCEKNKKNPREVFRSCGKKFWFKCGVCKHSFDASPNNIVGGKFCPFCGGVRLCLEEDCEMCHKNSFASNERSVCWILEKNKQTPRETFAFAHKKYWFSCGRGHEFCSVLSSISNGSWCPLCKNKTEAKLFSFLEEHFEGPIHQFKISWCRSPETGKFLPFDFCISKTIIEVDGIQHYKQVSNWKSPEVQQKSDRYKEEQAIKNGYSVLRILQEDVWEDKIDWKKLLLEHVKDYETPITKNLWDKLPNSRK</sequence>
<keyword evidence="2" id="KW-0378">Hydrolase</keyword>
<name>A0AA96IZ00_9VIRU</name>
<feature type="domain" description="Treble clef zinc finger" evidence="1">
    <location>
        <begin position="106"/>
        <end position="159"/>
    </location>
</feature>
<protein>
    <submittedName>
        <fullName evidence="2">Restriction endonuclease</fullName>
    </submittedName>
</protein>
<proteinExistence type="predicted"/>
<dbReference type="InterPro" id="IPR025487">
    <property type="entry name" value="DUF4379"/>
</dbReference>
<dbReference type="EMBL" id="OR343189">
    <property type="protein sequence ID" value="WNL50099.1"/>
    <property type="molecule type" value="Genomic_DNA"/>
</dbReference>
<reference evidence="2" key="1">
    <citation type="submission" date="2023-07" db="EMBL/GenBank/DDBJ databases">
        <authorList>
            <person name="Xia Y."/>
        </authorList>
    </citation>
    <scope>NUCLEOTIDE SEQUENCE</scope>
    <source>
        <strain evidence="2">E</strain>
    </source>
</reference>
<evidence type="ECO:0000259" key="1">
    <source>
        <dbReference type="Pfam" id="PF14311"/>
    </source>
</evidence>
<keyword evidence="2" id="KW-0540">Nuclease</keyword>
<evidence type="ECO:0000313" key="2">
    <source>
        <dbReference type="EMBL" id="WNL50099.1"/>
    </source>
</evidence>
<gene>
    <name evidence="2" type="ORF">MarDSR_060</name>
</gene>
<dbReference type="Pfam" id="PF14311">
    <property type="entry name" value="DUF4379"/>
    <property type="match status" value="2"/>
</dbReference>
<feature type="domain" description="Treble clef zinc finger" evidence="1">
    <location>
        <begin position="183"/>
        <end position="233"/>
    </location>
</feature>